<dbReference type="Proteomes" id="UP000183832">
    <property type="component" value="Unassembled WGS sequence"/>
</dbReference>
<dbReference type="AlphaFoldDB" id="A0A1J1I1Q1"/>
<reference evidence="1 2" key="1">
    <citation type="submission" date="2015-04" db="EMBL/GenBank/DDBJ databases">
        <authorList>
            <person name="Syromyatnikov M.Y."/>
            <person name="Popov V.N."/>
        </authorList>
    </citation>
    <scope>NUCLEOTIDE SEQUENCE [LARGE SCALE GENOMIC DNA]</scope>
</reference>
<keyword evidence="2" id="KW-1185">Reference proteome</keyword>
<gene>
    <name evidence="1" type="ORF">CLUMA_CG007211</name>
</gene>
<evidence type="ECO:0000313" key="2">
    <source>
        <dbReference type="Proteomes" id="UP000183832"/>
    </source>
</evidence>
<sequence>MKNDETSLSSSACFNSVKMNKKNCQWNLLVACNEGLIGYHGNVIQRSKTIYSDDGKFEEIKEYSAMSEAPEVDKSQPEYQLTSLLEHISIHILLLIFVLLKFSEQQFFFFLHLHLHLNQKQHHCWQNEKRFPIDINNECSKPYRII</sequence>
<protein>
    <submittedName>
        <fullName evidence="1">CLUMA_CG007211, isoform A</fullName>
    </submittedName>
</protein>
<accession>A0A1J1I1Q1</accession>
<organism evidence="1 2">
    <name type="scientific">Clunio marinus</name>
    <dbReference type="NCBI Taxonomy" id="568069"/>
    <lineage>
        <taxon>Eukaryota</taxon>
        <taxon>Metazoa</taxon>
        <taxon>Ecdysozoa</taxon>
        <taxon>Arthropoda</taxon>
        <taxon>Hexapoda</taxon>
        <taxon>Insecta</taxon>
        <taxon>Pterygota</taxon>
        <taxon>Neoptera</taxon>
        <taxon>Endopterygota</taxon>
        <taxon>Diptera</taxon>
        <taxon>Nematocera</taxon>
        <taxon>Chironomoidea</taxon>
        <taxon>Chironomidae</taxon>
        <taxon>Clunio</taxon>
    </lineage>
</organism>
<evidence type="ECO:0000313" key="1">
    <source>
        <dbReference type="EMBL" id="CRK93682.1"/>
    </source>
</evidence>
<dbReference type="EMBL" id="CVRI01000037">
    <property type="protein sequence ID" value="CRK93682.1"/>
    <property type="molecule type" value="Genomic_DNA"/>
</dbReference>
<proteinExistence type="predicted"/>
<name>A0A1J1I1Q1_9DIPT</name>